<name>A0A6J6I7N3_9ZZZZ</name>
<feature type="region of interest" description="Disordered" evidence="1">
    <location>
        <begin position="56"/>
        <end position="75"/>
    </location>
</feature>
<protein>
    <submittedName>
        <fullName evidence="2">Unannotated protein</fullName>
    </submittedName>
</protein>
<gene>
    <name evidence="2" type="ORF">UFOPK1939_00665</name>
</gene>
<evidence type="ECO:0000256" key="1">
    <source>
        <dbReference type="SAM" id="MobiDB-lite"/>
    </source>
</evidence>
<feature type="compositionally biased region" description="Basic and acidic residues" evidence="1">
    <location>
        <begin position="65"/>
        <end position="75"/>
    </location>
</feature>
<reference evidence="2" key="1">
    <citation type="submission" date="2020-05" db="EMBL/GenBank/DDBJ databases">
        <authorList>
            <person name="Chiriac C."/>
            <person name="Salcher M."/>
            <person name="Ghai R."/>
            <person name="Kavagutti S V."/>
        </authorList>
    </citation>
    <scope>NUCLEOTIDE SEQUENCE</scope>
</reference>
<accession>A0A6J6I7N3</accession>
<evidence type="ECO:0000313" key="2">
    <source>
        <dbReference type="EMBL" id="CAB4622491.1"/>
    </source>
</evidence>
<proteinExistence type="predicted"/>
<dbReference type="AlphaFoldDB" id="A0A6J6I7N3"/>
<dbReference type="EMBL" id="CAEZVF010000086">
    <property type="protein sequence ID" value="CAB4622491.1"/>
    <property type="molecule type" value="Genomic_DNA"/>
</dbReference>
<sequence>MVVPTHLMPSHGLAQFRDSDARWVLVSFARSQRLNGSFANGFRTIGVGKSLAQVDRIGRKSQRGHLSEDSRAEAA</sequence>
<organism evidence="2">
    <name type="scientific">freshwater metagenome</name>
    <dbReference type="NCBI Taxonomy" id="449393"/>
    <lineage>
        <taxon>unclassified sequences</taxon>
        <taxon>metagenomes</taxon>
        <taxon>ecological metagenomes</taxon>
    </lineage>
</organism>